<protein>
    <recommendedName>
        <fullName evidence="1">Protein kinase domain-containing protein</fullName>
    </recommendedName>
</protein>
<reference evidence="2" key="1">
    <citation type="submission" date="2023-05" db="EMBL/GenBank/DDBJ databases">
        <title>Nepenthes gracilis genome sequencing.</title>
        <authorList>
            <person name="Fukushima K."/>
        </authorList>
    </citation>
    <scope>NUCLEOTIDE SEQUENCE</scope>
    <source>
        <strain evidence="2">SING2019-196</strain>
    </source>
</reference>
<feature type="domain" description="Protein kinase" evidence="1">
    <location>
        <begin position="1"/>
        <end position="106"/>
    </location>
</feature>
<sequence>MILLYEHMENGTLRWHLNRIGLPSPSRKHRLEICIGAARGLYYLHTGYVIHQDVKCANILPNKNQMAKVTDFWLSKTGPDINQTHLSTAVKGSFDTLISNISGDNS</sequence>
<dbReference type="PROSITE" id="PS50011">
    <property type="entry name" value="PROTEIN_KINASE_DOM"/>
    <property type="match status" value="1"/>
</dbReference>
<dbReference type="PANTHER" id="PTHR27003">
    <property type="entry name" value="OS07G0166700 PROTEIN"/>
    <property type="match status" value="1"/>
</dbReference>
<dbReference type="GO" id="GO:0004714">
    <property type="term" value="F:transmembrane receptor protein tyrosine kinase activity"/>
    <property type="evidence" value="ECO:0007669"/>
    <property type="project" value="InterPro"/>
</dbReference>
<dbReference type="Proteomes" id="UP001279734">
    <property type="component" value="Unassembled WGS sequence"/>
</dbReference>
<name>A0AAD3P1I4_NEPGR</name>
<evidence type="ECO:0000259" key="1">
    <source>
        <dbReference type="PROSITE" id="PS50011"/>
    </source>
</evidence>
<dbReference type="SUPFAM" id="SSF56112">
    <property type="entry name" value="Protein kinase-like (PK-like)"/>
    <property type="match status" value="1"/>
</dbReference>
<proteinExistence type="predicted"/>
<accession>A0AAD3P1I4</accession>
<dbReference type="GO" id="GO:0005886">
    <property type="term" value="C:plasma membrane"/>
    <property type="evidence" value="ECO:0007669"/>
    <property type="project" value="TreeGrafter"/>
</dbReference>
<dbReference type="PANTHER" id="PTHR27003:SF426">
    <property type="entry name" value="RECEPTOR-LIKE PROTEIN KINASE HERK 1"/>
    <property type="match status" value="1"/>
</dbReference>
<dbReference type="InterPro" id="IPR000719">
    <property type="entry name" value="Prot_kinase_dom"/>
</dbReference>
<dbReference type="AlphaFoldDB" id="A0AAD3P1I4"/>
<evidence type="ECO:0000313" key="3">
    <source>
        <dbReference type="Proteomes" id="UP001279734"/>
    </source>
</evidence>
<evidence type="ECO:0000313" key="2">
    <source>
        <dbReference type="EMBL" id="GMG98274.1"/>
    </source>
</evidence>
<comment type="caution">
    <text evidence="2">The sequence shown here is derived from an EMBL/GenBank/DDBJ whole genome shotgun (WGS) entry which is preliminary data.</text>
</comment>
<gene>
    <name evidence="2" type="ORF">Nepgr_000114</name>
</gene>
<dbReference type="InterPro" id="IPR045272">
    <property type="entry name" value="ANXUR1/2-like"/>
</dbReference>
<organism evidence="2 3">
    <name type="scientific">Nepenthes gracilis</name>
    <name type="common">Slender pitcher plant</name>
    <dbReference type="NCBI Taxonomy" id="150966"/>
    <lineage>
        <taxon>Eukaryota</taxon>
        <taxon>Viridiplantae</taxon>
        <taxon>Streptophyta</taxon>
        <taxon>Embryophyta</taxon>
        <taxon>Tracheophyta</taxon>
        <taxon>Spermatophyta</taxon>
        <taxon>Magnoliopsida</taxon>
        <taxon>eudicotyledons</taxon>
        <taxon>Gunneridae</taxon>
        <taxon>Pentapetalae</taxon>
        <taxon>Caryophyllales</taxon>
        <taxon>Nepenthaceae</taxon>
        <taxon>Nepenthes</taxon>
    </lineage>
</organism>
<dbReference type="GO" id="GO:0005524">
    <property type="term" value="F:ATP binding"/>
    <property type="evidence" value="ECO:0007669"/>
    <property type="project" value="InterPro"/>
</dbReference>
<keyword evidence="3" id="KW-1185">Reference proteome</keyword>
<dbReference type="Gene3D" id="1.10.510.10">
    <property type="entry name" value="Transferase(Phosphotransferase) domain 1"/>
    <property type="match status" value="1"/>
</dbReference>
<dbReference type="InterPro" id="IPR011009">
    <property type="entry name" value="Kinase-like_dom_sf"/>
</dbReference>
<dbReference type="EMBL" id="BSYO01000001">
    <property type="protein sequence ID" value="GMG98274.1"/>
    <property type="molecule type" value="Genomic_DNA"/>
</dbReference>
<dbReference type="Pfam" id="PF07714">
    <property type="entry name" value="PK_Tyr_Ser-Thr"/>
    <property type="match status" value="1"/>
</dbReference>
<dbReference type="GO" id="GO:0009506">
    <property type="term" value="C:plasmodesma"/>
    <property type="evidence" value="ECO:0007669"/>
    <property type="project" value="TreeGrafter"/>
</dbReference>
<dbReference type="InterPro" id="IPR001245">
    <property type="entry name" value="Ser-Thr/Tyr_kinase_cat_dom"/>
</dbReference>